<evidence type="ECO:0000256" key="1">
    <source>
        <dbReference type="SAM" id="MobiDB-lite"/>
    </source>
</evidence>
<name>K1WT54_MARBU</name>
<keyword evidence="3" id="KW-1185">Reference proteome</keyword>
<proteinExistence type="predicted"/>
<feature type="region of interest" description="Disordered" evidence="1">
    <location>
        <begin position="34"/>
        <end position="53"/>
    </location>
</feature>
<dbReference type="EMBL" id="JH921439">
    <property type="protein sequence ID" value="EKD16236.1"/>
    <property type="molecule type" value="Genomic_DNA"/>
</dbReference>
<feature type="region of interest" description="Disordered" evidence="1">
    <location>
        <begin position="1"/>
        <end position="22"/>
    </location>
</feature>
<feature type="compositionally biased region" description="Acidic residues" evidence="1">
    <location>
        <begin position="133"/>
        <end position="148"/>
    </location>
</feature>
<sequence>MAEMRREVEGKEEEQEEESKAKRLWKDGREKIIESHRRTESSAEGGVGTRGGLQLGERDVSAEYAALRQIHLLSPISYLYLRAAAAAAAAAAADDDIRPQFATMIRSDPMHFTGQKSQMGEAASSASGVRVGEEEEEEEEEEEVGCVR</sequence>
<accession>K1WT54</accession>
<dbReference type="InParanoid" id="K1WT54"/>
<protein>
    <submittedName>
        <fullName evidence="2">Uncharacterized protein</fullName>
    </submittedName>
</protein>
<dbReference type="Proteomes" id="UP000006753">
    <property type="component" value="Unassembled WGS sequence"/>
</dbReference>
<organism evidence="2 3">
    <name type="scientific">Marssonina brunnea f. sp. multigermtubi (strain MB_m1)</name>
    <name type="common">Marssonina leaf spot fungus</name>
    <dbReference type="NCBI Taxonomy" id="1072389"/>
    <lineage>
        <taxon>Eukaryota</taxon>
        <taxon>Fungi</taxon>
        <taxon>Dikarya</taxon>
        <taxon>Ascomycota</taxon>
        <taxon>Pezizomycotina</taxon>
        <taxon>Leotiomycetes</taxon>
        <taxon>Helotiales</taxon>
        <taxon>Drepanopezizaceae</taxon>
        <taxon>Drepanopeziza</taxon>
    </lineage>
</organism>
<dbReference type="KEGG" id="mbe:MBM_05530"/>
<feature type="region of interest" description="Disordered" evidence="1">
    <location>
        <begin position="111"/>
        <end position="148"/>
    </location>
</feature>
<evidence type="ECO:0000313" key="3">
    <source>
        <dbReference type="Proteomes" id="UP000006753"/>
    </source>
</evidence>
<dbReference type="AlphaFoldDB" id="K1WT54"/>
<evidence type="ECO:0000313" key="2">
    <source>
        <dbReference type="EMBL" id="EKD16236.1"/>
    </source>
</evidence>
<reference evidence="2 3" key="1">
    <citation type="journal article" date="2012" name="BMC Genomics">
        <title>Sequencing the genome of Marssonina brunnea reveals fungus-poplar co-evolution.</title>
        <authorList>
            <person name="Zhu S."/>
            <person name="Cao Y.-Z."/>
            <person name="Jiang C."/>
            <person name="Tan B.-Y."/>
            <person name="Wang Z."/>
            <person name="Feng S."/>
            <person name="Zhang L."/>
            <person name="Su X.-H."/>
            <person name="Brejova B."/>
            <person name="Vinar T."/>
            <person name="Xu M."/>
            <person name="Wang M.-X."/>
            <person name="Zhang S.-G."/>
            <person name="Huang M.-R."/>
            <person name="Wu R."/>
            <person name="Zhou Y."/>
        </authorList>
    </citation>
    <scope>NUCLEOTIDE SEQUENCE [LARGE SCALE GENOMIC DNA]</scope>
    <source>
        <strain evidence="2 3">MB_m1</strain>
    </source>
</reference>
<dbReference type="HOGENOM" id="CLU_1759194_0_0_1"/>
<gene>
    <name evidence="2" type="ORF">MBM_05530</name>
</gene>